<dbReference type="PANTHER" id="PTHR11842:SF10">
    <property type="entry name" value="MITOTIC SPINDLE ASSEMBLY CHECKPOINT PROTEIN MAD2B"/>
    <property type="match status" value="1"/>
</dbReference>
<dbReference type="InterPro" id="IPR003511">
    <property type="entry name" value="HORMA_dom"/>
</dbReference>
<dbReference type="InterPro" id="IPR045091">
    <property type="entry name" value="Mad2-like"/>
</dbReference>
<gene>
    <name evidence="3" type="primary">Piso0_001358</name>
    <name evidence="3" type="ORF">GNLVRS01_PISO0F04735g</name>
</gene>
<organism evidence="3 4">
    <name type="scientific">Pichia sorbitophila (strain ATCC MYA-4447 / BCRC 22081 / CBS 7064 / NBRC 10061 / NRRL Y-12695)</name>
    <name type="common">Hybrid yeast</name>
    <dbReference type="NCBI Taxonomy" id="559304"/>
    <lineage>
        <taxon>Eukaryota</taxon>
        <taxon>Fungi</taxon>
        <taxon>Dikarya</taxon>
        <taxon>Ascomycota</taxon>
        <taxon>Saccharomycotina</taxon>
        <taxon>Pichiomycetes</taxon>
        <taxon>Debaryomycetaceae</taxon>
        <taxon>Millerozyma</taxon>
    </lineage>
</organism>
<dbReference type="STRING" id="559304.G8YMJ3"/>
<protein>
    <submittedName>
        <fullName evidence="3">Piso0_001358 protein</fullName>
    </submittedName>
</protein>
<evidence type="ECO:0000313" key="4">
    <source>
        <dbReference type="Proteomes" id="UP000005222"/>
    </source>
</evidence>
<name>G8YMJ3_PICSO</name>
<dbReference type="HOGENOM" id="CLU_1142929_0_0_1"/>
<dbReference type="InParanoid" id="G8YMJ3"/>
<dbReference type="OrthoDB" id="21254at2759"/>
<dbReference type="eggNOG" id="KOG3186">
    <property type="taxonomic scope" value="Eukaryota"/>
</dbReference>
<evidence type="ECO:0000256" key="1">
    <source>
        <dbReference type="ARBA" id="ARBA00010348"/>
    </source>
</evidence>
<dbReference type="GO" id="GO:0016035">
    <property type="term" value="C:zeta DNA polymerase complex"/>
    <property type="evidence" value="ECO:0007669"/>
    <property type="project" value="TreeGrafter"/>
</dbReference>
<comment type="similarity">
    <text evidence="1">Belongs to the MAD2 family.</text>
</comment>
<dbReference type="Proteomes" id="UP000005222">
    <property type="component" value="Chromosome F"/>
</dbReference>
<accession>G8YMJ3</accession>
<proteinExistence type="inferred from homology"/>
<evidence type="ECO:0000313" key="3">
    <source>
        <dbReference type="EMBL" id="CCE88589.1"/>
    </source>
</evidence>
<dbReference type="InterPro" id="IPR036570">
    <property type="entry name" value="HORMA_dom_sf"/>
</dbReference>
<dbReference type="SUPFAM" id="SSF56019">
    <property type="entry name" value="The spindle assembly checkpoint protein mad2"/>
    <property type="match status" value="1"/>
</dbReference>
<keyword evidence="4" id="KW-1185">Reference proteome</keyword>
<evidence type="ECO:0000259" key="2">
    <source>
        <dbReference type="PROSITE" id="PS50815"/>
    </source>
</evidence>
<dbReference type="Gene3D" id="3.30.900.10">
    <property type="entry name" value="HORMA domain"/>
    <property type="match status" value="1"/>
</dbReference>
<sequence length="241" mass="28157">MSLPLTLQNVILTIKEALVVWINQILYYNEIYPAELYEKRRSFERIVFISRNPILNRYIEDFLDELFRLIIGTHNGRSNGNISKVIMVTYDVNTNETRERYVIELKNLLNLRDQLPDLSFLQTKKDDPKHKDDIVLDIPGLNWSMIYSQLNSFLFEHITELKRKVNISSADKSTWFYKLFVEAEASSNLLNASENSGSSPINWAQIKVRPPKEESKKPISYMPVSEVDAVFVLLVTYNEYL</sequence>
<reference evidence="3 4" key="1">
    <citation type="journal article" date="2012" name="G3 (Bethesda)">
        <title>Pichia sorbitophila, an interspecies yeast hybrid reveals early steps of genome resolution following polyploidization.</title>
        <authorList>
            <person name="Leh Louis V."/>
            <person name="Despons L."/>
            <person name="Friedrich A."/>
            <person name="Martin T."/>
            <person name="Durrens P."/>
            <person name="Casaregola S."/>
            <person name="Neuveglise C."/>
            <person name="Fairhead C."/>
            <person name="Marck C."/>
            <person name="Cruz J.A."/>
            <person name="Straub M.L."/>
            <person name="Kugler V."/>
            <person name="Sacerdot C."/>
            <person name="Uzunov Z."/>
            <person name="Thierry A."/>
            <person name="Weiss S."/>
            <person name="Bleykasten C."/>
            <person name="De Montigny J."/>
            <person name="Jacques N."/>
            <person name="Jung P."/>
            <person name="Lemaire M."/>
            <person name="Mallet S."/>
            <person name="Morel G."/>
            <person name="Richard G.F."/>
            <person name="Sarkar A."/>
            <person name="Savel G."/>
            <person name="Schacherer J."/>
            <person name="Seret M.L."/>
            <person name="Talla E."/>
            <person name="Samson G."/>
            <person name="Jubin C."/>
            <person name="Poulain J."/>
            <person name="Vacherie B."/>
            <person name="Barbe V."/>
            <person name="Pelletier E."/>
            <person name="Sherman D.J."/>
            <person name="Westhof E."/>
            <person name="Weissenbach J."/>
            <person name="Baret P.V."/>
            <person name="Wincker P."/>
            <person name="Gaillardin C."/>
            <person name="Dujon B."/>
            <person name="Souciet J.L."/>
        </authorList>
    </citation>
    <scope>NUCLEOTIDE SEQUENCE [LARGE SCALE GENOMIC DNA]</scope>
    <source>
        <strain evidence="4">ATCC MYA-4447 / BCRC 22081 / CBS 7064 / NBRC 10061 / NRRL Y-12695</strain>
    </source>
</reference>
<dbReference type="AlphaFoldDB" id="G8YMJ3"/>
<feature type="domain" description="HORMA" evidence="2">
    <location>
        <begin position="8"/>
        <end position="241"/>
    </location>
</feature>
<dbReference type="PANTHER" id="PTHR11842">
    <property type="entry name" value="MITOTIC SPINDLE ASSEMBLY CHECKPOINT PROTEIN MAD2"/>
    <property type="match status" value="1"/>
</dbReference>
<dbReference type="EMBL" id="FO082054">
    <property type="protein sequence ID" value="CCE88589.1"/>
    <property type="molecule type" value="Genomic_DNA"/>
</dbReference>
<dbReference type="PROSITE" id="PS50815">
    <property type="entry name" value="HORMA"/>
    <property type="match status" value="1"/>
</dbReference>